<comment type="caution">
    <text evidence="1">The sequence shown here is derived from an EMBL/GenBank/DDBJ whole genome shotgun (WGS) entry which is preliminary data.</text>
</comment>
<dbReference type="VEuPathDB" id="AmoebaDB:FDP41_012730"/>
<reference evidence="1 2" key="1">
    <citation type="journal article" date="2019" name="Sci. Rep.">
        <title>Nanopore sequencing improves the draft genome of the human pathogenic amoeba Naegleria fowleri.</title>
        <authorList>
            <person name="Liechti N."/>
            <person name="Schurch N."/>
            <person name="Bruggmann R."/>
            <person name="Wittwer M."/>
        </authorList>
    </citation>
    <scope>NUCLEOTIDE SEQUENCE [LARGE SCALE GENOMIC DNA]</scope>
    <source>
        <strain evidence="1 2">ATCC 30894</strain>
    </source>
</reference>
<name>A0A6A5C2F6_NAEFO</name>
<dbReference type="EMBL" id="VFQX01000016">
    <property type="protein sequence ID" value="KAF0980942.1"/>
    <property type="molecule type" value="Genomic_DNA"/>
</dbReference>
<proteinExistence type="predicted"/>
<protein>
    <recommendedName>
        <fullName evidence="3">PRELI/MSF1 domain-containing protein</fullName>
    </recommendedName>
</protein>
<accession>A0A6A5C2F6</accession>
<evidence type="ECO:0000313" key="2">
    <source>
        <dbReference type="Proteomes" id="UP000444721"/>
    </source>
</evidence>
<dbReference type="VEuPathDB" id="AmoebaDB:NF0038450"/>
<dbReference type="OrthoDB" id="10248929at2759"/>
<dbReference type="GeneID" id="68119945"/>
<keyword evidence="2" id="KW-1185">Reference proteome</keyword>
<evidence type="ECO:0008006" key="3">
    <source>
        <dbReference type="Google" id="ProtNLM"/>
    </source>
</evidence>
<dbReference type="AlphaFoldDB" id="A0A6A5C2F6"/>
<gene>
    <name evidence="1" type="ORF">FDP41_012730</name>
</gene>
<dbReference type="RefSeq" id="XP_044565655.1">
    <property type="nucleotide sequence ID" value="XM_044703282.1"/>
</dbReference>
<dbReference type="VEuPathDB" id="AmoebaDB:NfTy_037190"/>
<sequence length="186" mass="20942">MTKHTCKKLVPLSKEEYWKLVFTDEFDNFTAPYLKFKKVEPETLPSDNPKIIKRKVKVYPDYEIPSALLWYLGQSEFHYEDHQEKDLENHTLKSVTIPPVHGDYLSISSLQYIEAVDEHSCYHVLETEIVCSAWGIGSLVESAICSGVDEGYNLLPKAVEAFIASKKSSPIVVGSNVDNAASVSTI</sequence>
<evidence type="ECO:0000313" key="1">
    <source>
        <dbReference type="EMBL" id="KAF0980942.1"/>
    </source>
</evidence>
<dbReference type="OMA" id="CSAWGIG"/>
<organism evidence="1 2">
    <name type="scientific">Naegleria fowleri</name>
    <name type="common">Brain eating amoeba</name>
    <dbReference type="NCBI Taxonomy" id="5763"/>
    <lineage>
        <taxon>Eukaryota</taxon>
        <taxon>Discoba</taxon>
        <taxon>Heterolobosea</taxon>
        <taxon>Tetramitia</taxon>
        <taxon>Eutetramitia</taxon>
        <taxon>Vahlkampfiidae</taxon>
        <taxon>Naegleria</taxon>
    </lineage>
</organism>
<dbReference type="Proteomes" id="UP000444721">
    <property type="component" value="Unassembled WGS sequence"/>
</dbReference>